<dbReference type="GO" id="GO:0016020">
    <property type="term" value="C:membrane"/>
    <property type="evidence" value="ECO:0007669"/>
    <property type="project" value="GOC"/>
</dbReference>
<evidence type="ECO:0000256" key="8">
    <source>
        <dbReference type="ARBA" id="ARBA00023098"/>
    </source>
</evidence>
<dbReference type="CDD" id="cd08939">
    <property type="entry name" value="KDSR-like_SDR_c"/>
    <property type="match status" value="1"/>
</dbReference>
<accession>A0A7C3ZKP0</accession>
<dbReference type="GO" id="GO:0030148">
    <property type="term" value="P:sphingolipid biosynthetic process"/>
    <property type="evidence" value="ECO:0007669"/>
    <property type="project" value="InterPro"/>
</dbReference>
<dbReference type="EC" id="1.1.1.102" evidence="9"/>
<dbReference type="PRINTS" id="PR00081">
    <property type="entry name" value="GDHRDH"/>
</dbReference>
<dbReference type="EMBL" id="DSPX01000133">
    <property type="protein sequence ID" value="HGG01623.1"/>
    <property type="molecule type" value="Genomic_DNA"/>
</dbReference>
<dbReference type="AlphaFoldDB" id="A0A7C3ZKP0"/>
<reference evidence="11" key="1">
    <citation type="journal article" date="2020" name="mSystems">
        <title>Genome- and Community-Level Interaction Insights into Carbon Utilization and Element Cycling Functions of Hydrothermarchaeota in Hydrothermal Sediment.</title>
        <authorList>
            <person name="Zhou Z."/>
            <person name="Liu Y."/>
            <person name="Xu W."/>
            <person name="Pan J."/>
            <person name="Luo Z.H."/>
            <person name="Li M."/>
        </authorList>
    </citation>
    <scope>NUCLEOTIDE SEQUENCE [LARGE SCALE GENOMIC DNA]</scope>
    <source>
        <strain evidence="11">SpSt-374</strain>
    </source>
</reference>
<gene>
    <name evidence="11" type="ORF">ENR15_13480</name>
</gene>
<dbReference type="PRINTS" id="PR00080">
    <property type="entry name" value="SDRFAMILY"/>
</dbReference>
<dbReference type="InterPro" id="IPR036291">
    <property type="entry name" value="NAD(P)-bd_dom_sf"/>
</dbReference>
<comment type="pathway">
    <text evidence="3">Sphingolipid metabolism.</text>
</comment>
<evidence type="ECO:0000256" key="1">
    <source>
        <dbReference type="ARBA" id="ARBA00004240"/>
    </source>
</evidence>
<evidence type="ECO:0000256" key="6">
    <source>
        <dbReference type="ARBA" id="ARBA00022919"/>
    </source>
</evidence>
<comment type="similarity">
    <text evidence="10">Belongs to the short-chain dehydrogenases/reductases (SDR) family.</text>
</comment>
<keyword evidence="5" id="KW-0521">NADP</keyword>
<dbReference type="FunFam" id="3.40.50.720:FF:000468">
    <property type="entry name" value="Short-chain dehydrogenase, putative"/>
    <property type="match status" value="1"/>
</dbReference>
<evidence type="ECO:0000256" key="7">
    <source>
        <dbReference type="ARBA" id="ARBA00023002"/>
    </source>
</evidence>
<comment type="caution">
    <text evidence="11">The sequence shown here is derived from an EMBL/GenBank/DDBJ whole genome shotgun (WGS) entry which is preliminary data.</text>
</comment>
<organism evidence="11">
    <name type="scientific">Planktothricoides sp. SpSt-374</name>
    <dbReference type="NCBI Taxonomy" id="2282167"/>
    <lineage>
        <taxon>Bacteria</taxon>
        <taxon>Bacillati</taxon>
        <taxon>Cyanobacteriota</taxon>
        <taxon>Cyanophyceae</taxon>
        <taxon>Oscillatoriophycideae</taxon>
        <taxon>Oscillatoriales</taxon>
        <taxon>Oscillatoriaceae</taxon>
        <taxon>Planktothricoides</taxon>
    </lineage>
</organism>
<evidence type="ECO:0000256" key="9">
    <source>
        <dbReference type="ARBA" id="ARBA00026112"/>
    </source>
</evidence>
<proteinExistence type="inferred from homology"/>
<dbReference type="InterPro" id="IPR045022">
    <property type="entry name" value="KDSR-like"/>
</dbReference>
<evidence type="ECO:0000256" key="10">
    <source>
        <dbReference type="RuleBase" id="RU000363"/>
    </source>
</evidence>
<name>A0A7C3ZKP0_9CYAN</name>
<comment type="subcellular location">
    <subcellularLocation>
        <location evidence="1">Endoplasmic reticulum</location>
    </subcellularLocation>
</comment>
<dbReference type="GO" id="GO:0047560">
    <property type="term" value="F:3-dehydrosphinganine reductase activity"/>
    <property type="evidence" value="ECO:0007669"/>
    <property type="project" value="UniProtKB-EC"/>
</dbReference>
<evidence type="ECO:0000256" key="2">
    <source>
        <dbReference type="ARBA" id="ARBA00004760"/>
    </source>
</evidence>
<dbReference type="GO" id="GO:0006666">
    <property type="term" value="P:3-keto-sphinganine metabolic process"/>
    <property type="evidence" value="ECO:0007669"/>
    <property type="project" value="InterPro"/>
</dbReference>
<dbReference type="InterPro" id="IPR002347">
    <property type="entry name" value="SDR_fam"/>
</dbReference>
<evidence type="ECO:0000256" key="4">
    <source>
        <dbReference type="ARBA" id="ARBA00022824"/>
    </source>
</evidence>
<comment type="pathway">
    <text evidence="2">Lipid metabolism; sphingolipid metabolism.</text>
</comment>
<evidence type="ECO:0000313" key="11">
    <source>
        <dbReference type="EMBL" id="HGG01623.1"/>
    </source>
</evidence>
<dbReference type="Gene3D" id="3.40.50.720">
    <property type="entry name" value="NAD(P)-binding Rossmann-like Domain"/>
    <property type="match status" value="1"/>
</dbReference>
<dbReference type="Pfam" id="PF00106">
    <property type="entry name" value="adh_short"/>
    <property type="match status" value="1"/>
</dbReference>
<dbReference type="PANTHER" id="PTHR43550:SF3">
    <property type="entry name" value="3-KETODIHYDROSPHINGOSINE REDUCTASE"/>
    <property type="match status" value="1"/>
</dbReference>
<dbReference type="PANTHER" id="PTHR43550">
    <property type="entry name" value="3-KETODIHYDROSPHINGOSINE REDUCTASE"/>
    <property type="match status" value="1"/>
</dbReference>
<protein>
    <recommendedName>
        <fullName evidence="9">3-dehydrosphinganine reductase</fullName>
        <ecNumber evidence="9">1.1.1.102</ecNumber>
    </recommendedName>
</protein>
<evidence type="ECO:0000256" key="5">
    <source>
        <dbReference type="ARBA" id="ARBA00022857"/>
    </source>
</evidence>
<keyword evidence="6" id="KW-0746">Sphingolipid metabolism</keyword>
<evidence type="ECO:0000256" key="3">
    <source>
        <dbReference type="ARBA" id="ARBA00004991"/>
    </source>
</evidence>
<keyword evidence="8" id="KW-0443">Lipid metabolism</keyword>
<keyword evidence="4" id="KW-0256">Endoplasmic reticulum</keyword>
<dbReference type="SUPFAM" id="SSF51735">
    <property type="entry name" value="NAD(P)-binding Rossmann-fold domains"/>
    <property type="match status" value="1"/>
</dbReference>
<keyword evidence="7" id="KW-0560">Oxidoreductase</keyword>
<sequence length="274" mass="29133">MKFQGQHAIVTGGSSGIGKATAILLAAAGANISIIGRTKSKLAAAVGEIEAARAASTQRVLAIPADVADRSHAEAAIARAIDQLGPADILITSAGIAHPGYFQELPIEIFEQTMAINYFGTLYCIRAVLPLMVARNKGHIVIISSGAGLIGIYGYTPYSPTKFALRGLAESLRGELKLKGINVSIVYPPDTDTPQLAEENKTKPLETKAITATAETWTAEGVGKEILSAIEHNRFAVTPGLEMALLNRLHSLLYPLLNQYFNSIITKTRKQTGL</sequence>